<dbReference type="RefSeq" id="WP_055941663.1">
    <property type="nucleotide sequence ID" value="NZ_LLKB01000001.1"/>
</dbReference>
<reference evidence="2 3" key="1">
    <citation type="submission" date="2015-10" db="EMBL/GenBank/DDBJ databases">
        <title>Butyribacter intestini gen. nov., sp. nov., a butyric acid-producing bacterium of the family Lachnospiraceae isolated from the human faeces.</title>
        <authorList>
            <person name="Zou Y."/>
            <person name="Xue W."/>
            <person name="Luo G."/>
            <person name="Lv M."/>
        </authorList>
    </citation>
    <scope>NUCLEOTIDE SEQUENCE [LARGE SCALE GENOMIC DNA]</scope>
    <source>
        <strain evidence="2 3">TF01-11</strain>
    </source>
</reference>
<sequence>MSEELQSLVQIIELYGRGLGGLGKAIRFSAKGAAKGVQIAQVKALQHRMKLHYASEGTHNTMKLSDLEKMTGGRYTILNIPLEGEKELIPFYDRLKKMKVAFAELPDLNLGDGYTQIAYNPEQVESVRMVIEYYKKKFREEAKEIDLDEYMGMASPGGLEYLDELAAKGYEGRMHEEQLEELQQRIQDKEYLPISINVESLLLREEKDAYLFRIPRGRLGENLSSAIRIKKSDCILLDEGQTVITCLKREGDIWGYALDQRQNIHEKEKVKLDIAKLEKAFAPVGNDRVKMIEKLKPEYAAIFPSFNQGQEMKEKSSVPEPVSEKTVGKVLTLEKMKERYQSPEYIPVTFDMETQMVAESPNLYIANLPKEPQESKDFIRCISLDKAEVSISEDGKRLQAYLKRSGTSEVREIDLEGKELRKYSKKNEDIAAECLKYQRSRGRERQPVPEEILRHKPDVNLKKR</sequence>
<name>A0AAW3JX29_9FIRM</name>
<evidence type="ECO:0008006" key="4">
    <source>
        <dbReference type="Google" id="ProtNLM"/>
    </source>
</evidence>
<evidence type="ECO:0000313" key="3">
    <source>
        <dbReference type="Proteomes" id="UP000050833"/>
    </source>
</evidence>
<keyword evidence="3" id="KW-1185">Reference proteome</keyword>
<comment type="caution">
    <text evidence="2">The sequence shown here is derived from an EMBL/GenBank/DDBJ whole genome shotgun (WGS) entry which is preliminary data.</text>
</comment>
<feature type="compositionally biased region" description="Basic and acidic residues" evidence="1">
    <location>
        <begin position="441"/>
        <end position="464"/>
    </location>
</feature>
<evidence type="ECO:0000256" key="1">
    <source>
        <dbReference type="SAM" id="MobiDB-lite"/>
    </source>
</evidence>
<feature type="region of interest" description="Disordered" evidence="1">
    <location>
        <begin position="438"/>
        <end position="464"/>
    </location>
</feature>
<dbReference type="EMBL" id="LLKB01000001">
    <property type="protein sequence ID" value="KQC86279.1"/>
    <property type="molecule type" value="Genomic_DNA"/>
</dbReference>
<organism evidence="2 3">
    <name type="scientific">Butyribacter intestini</name>
    <dbReference type="NCBI Taxonomy" id="1703332"/>
    <lineage>
        <taxon>Bacteria</taxon>
        <taxon>Bacillati</taxon>
        <taxon>Bacillota</taxon>
        <taxon>Clostridia</taxon>
        <taxon>Lachnospirales</taxon>
        <taxon>Lachnospiraceae</taxon>
        <taxon>Butyribacter</taxon>
    </lineage>
</organism>
<protein>
    <recommendedName>
        <fullName evidence="4">PcfJ-like protein</fullName>
    </recommendedName>
</protein>
<dbReference type="AlphaFoldDB" id="A0AAW3JX29"/>
<proteinExistence type="predicted"/>
<gene>
    <name evidence="2" type="ORF">APZ18_03570</name>
</gene>
<evidence type="ECO:0000313" key="2">
    <source>
        <dbReference type="EMBL" id="KQC86279.1"/>
    </source>
</evidence>
<accession>A0AAW3JX29</accession>
<dbReference type="Proteomes" id="UP000050833">
    <property type="component" value="Unassembled WGS sequence"/>
</dbReference>